<evidence type="ECO:0000256" key="8">
    <source>
        <dbReference type="ARBA" id="ARBA00023163"/>
    </source>
</evidence>
<dbReference type="STRING" id="454130.A0A0U4Z7X7"/>
<dbReference type="SMART" id="SM00558">
    <property type="entry name" value="JmjC"/>
    <property type="match status" value="1"/>
</dbReference>
<evidence type="ECO:0000256" key="2">
    <source>
        <dbReference type="ARBA" id="ARBA00008037"/>
    </source>
</evidence>
<evidence type="ECO:0000256" key="9">
    <source>
        <dbReference type="ARBA" id="ARBA00031083"/>
    </source>
</evidence>
<dbReference type="InterPro" id="IPR050690">
    <property type="entry name" value="JHDM1_Histone_Demethylase"/>
</dbReference>
<keyword evidence="8" id="KW-0804">Transcription</keyword>
<keyword evidence="6" id="KW-0408">Iron</keyword>
<dbReference type="OMA" id="YISSEDQ"/>
<evidence type="ECO:0000256" key="3">
    <source>
        <dbReference type="ARBA" id="ARBA00013246"/>
    </source>
</evidence>
<dbReference type="AlphaFoldDB" id="A0A0U4Z7X7"/>
<accession>A0A0U4Z7X7</accession>
<evidence type="ECO:0000259" key="12">
    <source>
        <dbReference type="PROSITE" id="PS51184"/>
    </source>
</evidence>
<dbReference type="GO" id="GO:0140680">
    <property type="term" value="F:histone H3K36me/H3K36me2 demethylase activity"/>
    <property type="evidence" value="ECO:0007669"/>
    <property type="project" value="UniProtKB-EC"/>
</dbReference>
<evidence type="ECO:0000256" key="11">
    <source>
        <dbReference type="SAM" id="MobiDB-lite"/>
    </source>
</evidence>
<feature type="region of interest" description="Disordered" evidence="11">
    <location>
        <begin position="1"/>
        <end position="24"/>
    </location>
</feature>
<protein>
    <recommendedName>
        <fullName evidence="3">[histone H3]-dimethyl-L-lysine(36) demethylase</fullName>
        <ecNumber evidence="3">1.14.11.27</ecNumber>
    </recommendedName>
    <alternativeName>
        <fullName evidence="9">[Histone-H3]-lysine-36 demethylase 1</fullName>
    </alternativeName>
</protein>
<dbReference type="Pfam" id="PF08007">
    <property type="entry name" value="JmjC_2"/>
    <property type="match status" value="1"/>
</dbReference>
<dbReference type="PROSITE" id="PS51184">
    <property type="entry name" value="JMJC"/>
    <property type="match status" value="1"/>
</dbReference>
<organism evidence="13 14">
    <name type="scientific">Aspergillus calidoustus</name>
    <dbReference type="NCBI Taxonomy" id="454130"/>
    <lineage>
        <taxon>Eukaryota</taxon>
        <taxon>Fungi</taxon>
        <taxon>Dikarya</taxon>
        <taxon>Ascomycota</taxon>
        <taxon>Pezizomycotina</taxon>
        <taxon>Eurotiomycetes</taxon>
        <taxon>Eurotiomycetidae</taxon>
        <taxon>Eurotiales</taxon>
        <taxon>Aspergillaceae</taxon>
        <taxon>Aspergillus</taxon>
        <taxon>Aspergillus subgen. Nidulantes</taxon>
    </lineage>
</organism>
<proteinExistence type="inferred from homology"/>
<keyword evidence="4" id="KW-0479">Metal-binding</keyword>
<evidence type="ECO:0000256" key="5">
    <source>
        <dbReference type="ARBA" id="ARBA00023002"/>
    </source>
</evidence>
<evidence type="ECO:0000313" key="14">
    <source>
        <dbReference type="Proteomes" id="UP000054771"/>
    </source>
</evidence>
<comment type="similarity">
    <text evidence="2">Belongs to the JHDM1 histone demethylase family.</text>
</comment>
<feature type="region of interest" description="Disordered" evidence="11">
    <location>
        <begin position="508"/>
        <end position="550"/>
    </location>
</feature>
<evidence type="ECO:0000256" key="7">
    <source>
        <dbReference type="ARBA" id="ARBA00023015"/>
    </source>
</evidence>
<feature type="domain" description="JmjC" evidence="12">
    <location>
        <begin position="304"/>
        <end position="448"/>
    </location>
</feature>
<keyword evidence="5" id="KW-0560">Oxidoreductase</keyword>
<feature type="compositionally biased region" description="Basic and acidic residues" evidence="11">
    <location>
        <begin position="1"/>
        <end position="13"/>
    </location>
</feature>
<dbReference type="EMBL" id="CDMC01000005">
    <property type="protein sequence ID" value="CEL05829.1"/>
    <property type="molecule type" value="Genomic_DNA"/>
</dbReference>
<comment type="cofactor">
    <cofactor evidence="1">
        <name>Fe(2+)</name>
        <dbReference type="ChEBI" id="CHEBI:29033"/>
    </cofactor>
</comment>
<reference evidence="14" key="1">
    <citation type="journal article" date="2016" name="Genome Announc.">
        <title>Draft genome sequences of fungus Aspergillus calidoustus.</title>
        <authorList>
            <person name="Horn F."/>
            <person name="Linde J."/>
            <person name="Mattern D.J."/>
            <person name="Walther G."/>
            <person name="Guthke R."/>
            <person name="Scherlach K."/>
            <person name="Martin K."/>
            <person name="Brakhage A.A."/>
            <person name="Petzke L."/>
            <person name="Valiante V."/>
        </authorList>
    </citation>
    <scope>NUCLEOTIDE SEQUENCE [LARGE SCALE GENOMIC DNA]</scope>
    <source>
        <strain evidence="14">SF006504</strain>
    </source>
</reference>
<comment type="catalytic activity">
    <reaction evidence="10">
        <text>N(6),N(6)-dimethyl-L-lysyl(36)-[histone H3] + 2 2-oxoglutarate + 2 O2 = L-lysyl(36)-[histone H3] + 2 formaldehyde + 2 succinate + 2 CO2</text>
        <dbReference type="Rhea" id="RHEA:42032"/>
        <dbReference type="Rhea" id="RHEA-COMP:9785"/>
        <dbReference type="Rhea" id="RHEA-COMP:9787"/>
        <dbReference type="ChEBI" id="CHEBI:15379"/>
        <dbReference type="ChEBI" id="CHEBI:16526"/>
        <dbReference type="ChEBI" id="CHEBI:16810"/>
        <dbReference type="ChEBI" id="CHEBI:16842"/>
        <dbReference type="ChEBI" id="CHEBI:29969"/>
        <dbReference type="ChEBI" id="CHEBI:30031"/>
        <dbReference type="ChEBI" id="CHEBI:61976"/>
        <dbReference type="EC" id="1.14.11.27"/>
    </reaction>
</comment>
<dbReference type="PANTHER" id="PTHR23123">
    <property type="entry name" value="PHD/F-BOX CONTAINING PROTEIN"/>
    <property type="match status" value="1"/>
</dbReference>
<dbReference type="OrthoDB" id="4494329at2759"/>
<dbReference type="Gene3D" id="2.60.120.650">
    <property type="entry name" value="Cupin"/>
    <property type="match status" value="1"/>
</dbReference>
<evidence type="ECO:0000256" key="1">
    <source>
        <dbReference type="ARBA" id="ARBA00001954"/>
    </source>
</evidence>
<evidence type="ECO:0000256" key="6">
    <source>
        <dbReference type="ARBA" id="ARBA00023004"/>
    </source>
</evidence>
<dbReference type="InterPro" id="IPR003347">
    <property type="entry name" value="JmjC_dom"/>
</dbReference>
<dbReference type="Proteomes" id="UP000054771">
    <property type="component" value="Unassembled WGS sequence"/>
</dbReference>
<gene>
    <name evidence="13" type="ORF">ASPCAL06942</name>
</gene>
<keyword evidence="7" id="KW-0805">Transcription regulation</keyword>
<dbReference type="EC" id="1.14.11.27" evidence="3"/>
<evidence type="ECO:0000256" key="10">
    <source>
        <dbReference type="ARBA" id="ARBA00047915"/>
    </source>
</evidence>
<evidence type="ECO:0000313" key="13">
    <source>
        <dbReference type="EMBL" id="CEL05829.1"/>
    </source>
</evidence>
<evidence type="ECO:0000256" key="4">
    <source>
        <dbReference type="ARBA" id="ARBA00022723"/>
    </source>
</evidence>
<name>A0A0U4Z7X7_ASPCI</name>
<sequence length="584" mass="65246">MSHTPDDFCDKLGRQRTSHGHYEQPEDAKFLRQTYYFTYNESCKRDKRKIRGRLQQILRLSEYIWVSVARSFTPTHIAGLGGFDMYLRAIEAWMTTYPISEDEAQSARDILQNLGNQHDEIINEGENIRSKVPRRTIPESNSFSMKKDNTSMPCCINGRHQVPISIDINPGDSQSAKGIQDFLLSIEQECSDAAGGPIYISSEDQLHNELGGLFSKPLFWRSFTRRYPLPGDMPTSIPDFLAFLTHINVQSLEAIDYVKDAETPKHNTIAEIAQYFNSPPTTRSALNFLDMKNVFLPCVPVPVRQADLLRTAYLRKRGSVSKSVPNNNAMPPGREFLLLSGRNSVSPIHVDTAGQLTWIIGICGRKVWYVPSGDLKLAANRLATGGSQFPENYEDGWMRIIIEPGDLLIMPPGCPHAVLTPEDSFTAGGNFFTSSHLGTTITTTALQARYGYTFCNEKLSLQDYLDIALVLEQYQGLFSNKHLARVAASKVDWEAAEPLNANVEATHRDVAEDTASSLGGECRAEGGKGGSRTRGKSVKRQAPINNNGNEDRELAKKRTIWLQILGYIQQASTELEMRLTKGDS</sequence>
<dbReference type="GO" id="GO:0046872">
    <property type="term" value="F:metal ion binding"/>
    <property type="evidence" value="ECO:0007669"/>
    <property type="project" value="UniProtKB-KW"/>
</dbReference>
<keyword evidence="14" id="KW-1185">Reference proteome</keyword>
<dbReference type="SUPFAM" id="SSF51197">
    <property type="entry name" value="Clavaminate synthase-like"/>
    <property type="match status" value="1"/>
</dbReference>